<dbReference type="Gene3D" id="1.10.10.10">
    <property type="entry name" value="Winged helix-like DNA-binding domain superfamily/Winged helix DNA-binding domain"/>
    <property type="match status" value="1"/>
</dbReference>
<dbReference type="Pfam" id="PF00480">
    <property type="entry name" value="ROK"/>
    <property type="match status" value="1"/>
</dbReference>
<dbReference type="PANTHER" id="PTHR18964">
    <property type="entry name" value="ROK (REPRESSOR, ORF, KINASE) FAMILY"/>
    <property type="match status" value="1"/>
</dbReference>
<dbReference type="PANTHER" id="PTHR18964:SF149">
    <property type="entry name" value="BIFUNCTIONAL UDP-N-ACETYLGLUCOSAMINE 2-EPIMERASE_N-ACETYLMANNOSAMINE KINASE"/>
    <property type="match status" value="1"/>
</dbReference>
<reference evidence="2 3" key="1">
    <citation type="submission" date="2015-07" db="EMBL/GenBank/DDBJ databases">
        <title>Whole genome sequence of Herpetosiphon geysericola DSM 7119.</title>
        <authorList>
            <person name="Hemp J."/>
            <person name="Ward L.M."/>
            <person name="Pace L.A."/>
            <person name="Fischer W.W."/>
        </authorList>
    </citation>
    <scope>NUCLEOTIDE SEQUENCE [LARGE SCALE GENOMIC DNA]</scope>
    <source>
        <strain evidence="2 3">DSM 7119</strain>
    </source>
</reference>
<dbReference type="InterPro" id="IPR049874">
    <property type="entry name" value="ROK_cs"/>
</dbReference>
<dbReference type="Gene3D" id="3.30.420.40">
    <property type="match status" value="2"/>
</dbReference>
<dbReference type="InterPro" id="IPR036390">
    <property type="entry name" value="WH_DNA-bd_sf"/>
</dbReference>
<dbReference type="AlphaFoldDB" id="A0A0N8GSD5"/>
<sequence>MQGLPKKASREQSKLHNYRLVFKAIYDGGAISRVDVARLTNLTPTTVSSNVAILLDEGLVQEVGLAPSGGGKPATLLSVLDDGRHLIGLDVAGHELRGTIINLRGAIRQRQTLALNGGNVLEQLYQLIDQLLANTHNPVLGIGIGAPGVINTTAGVVQQAVNLGWHNLALRDLLGKRYGLPVYLANDSHVTAIAEHTFGSQRNAPNLVVINIGLGIGAGIFINGRIVGGDAWGAGEIGHVVVQPNGILCRCGHYGCLETVASTSALLTKLDATLPQAEPWTIAAIQAALANNEPTVRAIIDEAAHYLGIAIANVVGLLNAQFVILAGSLAQLGNDLLQPLRRSLAHHALQTLVAATDVQVSTLGSDIVTLGAAALLLANELGIVRD</sequence>
<dbReference type="SUPFAM" id="SSF46785">
    <property type="entry name" value="Winged helix' DNA-binding domain"/>
    <property type="match status" value="1"/>
</dbReference>
<name>A0A0N8GSD5_9CHLR</name>
<dbReference type="InterPro" id="IPR036388">
    <property type="entry name" value="WH-like_DNA-bd_sf"/>
</dbReference>
<accession>A0A0N8GSD5</accession>
<organism evidence="2 3">
    <name type="scientific">Herpetosiphon geysericola</name>
    <dbReference type="NCBI Taxonomy" id="70996"/>
    <lineage>
        <taxon>Bacteria</taxon>
        <taxon>Bacillati</taxon>
        <taxon>Chloroflexota</taxon>
        <taxon>Chloroflexia</taxon>
        <taxon>Herpetosiphonales</taxon>
        <taxon>Herpetosiphonaceae</taxon>
        <taxon>Herpetosiphon</taxon>
    </lineage>
</organism>
<protein>
    <recommendedName>
        <fullName evidence="4">ROK family transcriptional regulator</fullName>
    </recommendedName>
</protein>
<dbReference type="SUPFAM" id="SSF53067">
    <property type="entry name" value="Actin-like ATPase domain"/>
    <property type="match status" value="1"/>
</dbReference>
<evidence type="ECO:0008006" key="4">
    <source>
        <dbReference type="Google" id="ProtNLM"/>
    </source>
</evidence>
<evidence type="ECO:0000256" key="1">
    <source>
        <dbReference type="ARBA" id="ARBA00006479"/>
    </source>
</evidence>
<comment type="caution">
    <text evidence="2">The sequence shown here is derived from an EMBL/GenBank/DDBJ whole genome shotgun (WGS) entry which is preliminary data.</text>
</comment>
<comment type="similarity">
    <text evidence="1">Belongs to the ROK (NagC/XylR) family.</text>
</comment>
<dbReference type="OrthoDB" id="9796533at2"/>
<dbReference type="PROSITE" id="PS01125">
    <property type="entry name" value="ROK"/>
    <property type="match status" value="1"/>
</dbReference>
<gene>
    <name evidence="2" type="ORF">SE18_10100</name>
</gene>
<proteinExistence type="inferred from homology"/>
<dbReference type="EMBL" id="LGKP01000015">
    <property type="protein sequence ID" value="KPL88994.1"/>
    <property type="molecule type" value="Genomic_DNA"/>
</dbReference>
<dbReference type="InterPro" id="IPR000600">
    <property type="entry name" value="ROK"/>
</dbReference>
<dbReference type="InterPro" id="IPR043129">
    <property type="entry name" value="ATPase_NBD"/>
</dbReference>
<dbReference type="RefSeq" id="WP_054534318.1">
    <property type="nucleotide sequence ID" value="NZ_LGKP01000015.1"/>
</dbReference>
<evidence type="ECO:0000313" key="2">
    <source>
        <dbReference type="EMBL" id="KPL88994.1"/>
    </source>
</evidence>
<dbReference type="Proteomes" id="UP000050277">
    <property type="component" value="Unassembled WGS sequence"/>
</dbReference>
<evidence type="ECO:0000313" key="3">
    <source>
        <dbReference type="Proteomes" id="UP000050277"/>
    </source>
</evidence>
<dbReference type="STRING" id="70996.SE18_10100"/>
<keyword evidence="3" id="KW-1185">Reference proteome</keyword>